<feature type="transmembrane region" description="Helical" evidence="1">
    <location>
        <begin position="22"/>
        <end position="43"/>
    </location>
</feature>
<sequence>MYSFGCSAADQLPFDSRSLKPLLFLSIGLFIANAWSTSASRMGSFMGWDTRFRVRERAGRGHNGYEKIRQGAGGMSVFIRPIASLLADISVAVRRAEYTDHLDHVYFPTFAINGHAETAQEFVINNPSAVGLLKKFALGGCDSLYPARYSTTPCVNVLAKNNV</sequence>
<dbReference type="RefSeq" id="XP_060322226.1">
    <property type="nucleotide sequence ID" value="XM_060480468.1"/>
</dbReference>
<dbReference type="GeneID" id="85364016"/>
<keyword evidence="1" id="KW-0472">Membrane</keyword>
<keyword evidence="1" id="KW-0812">Transmembrane</keyword>
<dbReference type="AlphaFoldDB" id="A0AA39J603"/>
<evidence type="ECO:0000313" key="2">
    <source>
        <dbReference type="EMBL" id="KAK0436304.1"/>
    </source>
</evidence>
<gene>
    <name evidence="2" type="ORF">EV420DRAFT_1753809</name>
</gene>
<evidence type="ECO:0000313" key="3">
    <source>
        <dbReference type="Proteomes" id="UP001175211"/>
    </source>
</evidence>
<organism evidence="2 3">
    <name type="scientific">Armillaria tabescens</name>
    <name type="common">Ringless honey mushroom</name>
    <name type="synonym">Agaricus tabescens</name>
    <dbReference type="NCBI Taxonomy" id="1929756"/>
    <lineage>
        <taxon>Eukaryota</taxon>
        <taxon>Fungi</taxon>
        <taxon>Dikarya</taxon>
        <taxon>Basidiomycota</taxon>
        <taxon>Agaricomycotina</taxon>
        <taxon>Agaricomycetes</taxon>
        <taxon>Agaricomycetidae</taxon>
        <taxon>Agaricales</taxon>
        <taxon>Marasmiineae</taxon>
        <taxon>Physalacriaceae</taxon>
        <taxon>Desarmillaria</taxon>
    </lineage>
</organism>
<dbReference type="Proteomes" id="UP001175211">
    <property type="component" value="Unassembled WGS sequence"/>
</dbReference>
<reference evidence="2" key="1">
    <citation type="submission" date="2023-06" db="EMBL/GenBank/DDBJ databases">
        <authorList>
            <consortium name="Lawrence Berkeley National Laboratory"/>
            <person name="Ahrendt S."/>
            <person name="Sahu N."/>
            <person name="Indic B."/>
            <person name="Wong-Bajracharya J."/>
            <person name="Merenyi Z."/>
            <person name="Ke H.-M."/>
            <person name="Monk M."/>
            <person name="Kocsube S."/>
            <person name="Drula E."/>
            <person name="Lipzen A."/>
            <person name="Balint B."/>
            <person name="Henrissat B."/>
            <person name="Andreopoulos B."/>
            <person name="Martin F.M."/>
            <person name="Harder C.B."/>
            <person name="Rigling D."/>
            <person name="Ford K.L."/>
            <person name="Foster G.D."/>
            <person name="Pangilinan J."/>
            <person name="Papanicolaou A."/>
            <person name="Barry K."/>
            <person name="LaButti K."/>
            <person name="Viragh M."/>
            <person name="Koriabine M."/>
            <person name="Yan M."/>
            <person name="Riley R."/>
            <person name="Champramary S."/>
            <person name="Plett K.L."/>
            <person name="Tsai I.J."/>
            <person name="Slot J."/>
            <person name="Sipos G."/>
            <person name="Plett J."/>
            <person name="Nagy L.G."/>
            <person name="Grigoriev I.V."/>
        </authorList>
    </citation>
    <scope>NUCLEOTIDE SEQUENCE</scope>
    <source>
        <strain evidence="2">CCBAS 213</strain>
    </source>
</reference>
<dbReference type="EMBL" id="JAUEPS010000129">
    <property type="protein sequence ID" value="KAK0436304.1"/>
    <property type="molecule type" value="Genomic_DNA"/>
</dbReference>
<comment type="caution">
    <text evidence="2">The sequence shown here is derived from an EMBL/GenBank/DDBJ whole genome shotgun (WGS) entry which is preliminary data.</text>
</comment>
<accession>A0AA39J603</accession>
<evidence type="ECO:0000256" key="1">
    <source>
        <dbReference type="SAM" id="Phobius"/>
    </source>
</evidence>
<keyword evidence="3" id="KW-1185">Reference proteome</keyword>
<keyword evidence="1" id="KW-1133">Transmembrane helix</keyword>
<protein>
    <submittedName>
        <fullName evidence="2">Uncharacterized protein</fullName>
    </submittedName>
</protein>
<proteinExistence type="predicted"/>
<name>A0AA39J603_ARMTA</name>